<dbReference type="EMBL" id="LUUB01000080">
    <property type="protein sequence ID" value="OAF05186.1"/>
    <property type="molecule type" value="Genomic_DNA"/>
</dbReference>
<sequence>MNRPATTDFTTATHSDAAAGGHTQALVDLVSGEARDSLLAIHEVLRRELPAGGLATYEAGGGSCSFLPLDVLERGHVTVVDIDEDQIRNNTYAQEAILGDVQTYRFAPESFDLVICYNVIEHLSDVEAALLNFRDALKRGGMILIGAPNPRSLSGVVTKYSPHWFHVWFYRHVRGIRNAGEPGEPPFPTFFHPLVTLSKLEAFAAAHGLETVYRREVESPRYPEMRRRRPLLASLVDAGAVALNVLLPRGTDVRRGDYHVILRKC</sequence>
<keyword evidence="3" id="KW-1185">Reference proteome</keyword>
<name>A0A176YFT9_9BRAD</name>
<evidence type="ECO:0000313" key="3">
    <source>
        <dbReference type="Proteomes" id="UP000076959"/>
    </source>
</evidence>
<evidence type="ECO:0000259" key="1">
    <source>
        <dbReference type="Pfam" id="PF08241"/>
    </source>
</evidence>
<protein>
    <submittedName>
        <fullName evidence="2">SAM-dependent methyltransferase</fullName>
    </submittedName>
</protein>
<evidence type="ECO:0000313" key="2">
    <source>
        <dbReference type="EMBL" id="OAF05186.1"/>
    </source>
</evidence>
<dbReference type="GO" id="GO:0032259">
    <property type="term" value="P:methylation"/>
    <property type="evidence" value="ECO:0007669"/>
    <property type="project" value="UniProtKB-KW"/>
</dbReference>
<proteinExistence type="predicted"/>
<dbReference type="InterPro" id="IPR013216">
    <property type="entry name" value="Methyltransf_11"/>
</dbReference>
<keyword evidence="2" id="KW-0808">Transferase</keyword>
<dbReference type="Proteomes" id="UP000076959">
    <property type="component" value="Unassembled WGS sequence"/>
</dbReference>
<accession>A0A176YFT9</accession>
<dbReference type="STRING" id="1505087.AYJ54_22310"/>
<organism evidence="2 3">
    <name type="scientific">Bradyrhizobium centrolobii</name>
    <dbReference type="NCBI Taxonomy" id="1505087"/>
    <lineage>
        <taxon>Bacteria</taxon>
        <taxon>Pseudomonadati</taxon>
        <taxon>Pseudomonadota</taxon>
        <taxon>Alphaproteobacteria</taxon>
        <taxon>Hyphomicrobiales</taxon>
        <taxon>Nitrobacteraceae</taxon>
        <taxon>Bradyrhizobium</taxon>
    </lineage>
</organism>
<reference evidence="2 3" key="1">
    <citation type="submission" date="2016-03" db="EMBL/GenBank/DDBJ databases">
        <title>Draft Genome Sequence of the Strain BR 10245 (Bradyrhizobium sp.) isolated from nodules of Centrolobium paraense.</title>
        <authorList>
            <person name="Simoes-Araujo J.L.Sr."/>
            <person name="Barauna A.C."/>
            <person name="Silva K."/>
            <person name="Zilli J.E."/>
        </authorList>
    </citation>
    <scope>NUCLEOTIDE SEQUENCE [LARGE SCALE GENOMIC DNA]</scope>
    <source>
        <strain evidence="2 3">BR 10245</strain>
    </source>
</reference>
<dbReference type="AlphaFoldDB" id="A0A176YFT9"/>
<gene>
    <name evidence="2" type="ORF">AYJ54_22310</name>
</gene>
<keyword evidence="2" id="KW-0489">Methyltransferase</keyword>
<dbReference type="RefSeq" id="WP_063704634.1">
    <property type="nucleotide sequence ID" value="NZ_LUUB01000080.1"/>
</dbReference>
<feature type="domain" description="Methyltransferase type 11" evidence="1">
    <location>
        <begin position="60"/>
        <end position="145"/>
    </location>
</feature>
<dbReference type="OrthoDB" id="7981774at2"/>
<dbReference type="GO" id="GO:0008757">
    <property type="term" value="F:S-adenosylmethionine-dependent methyltransferase activity"/>
    <property type="evidence" value="ECO:0007669"/>
    <property type="project" value="InterPro"/>
</dbReference>
<comment type="caution">
    <text evidence="2">The sequence shown here is derived from an EMBL/GenBank/DDBJ whole genome shotgun (WGS) entry which is preliminary data.</text>
</comment>
<dbReference type="InterPro" id="IPR029063">
    <property type="entry name" value="SAM-dependent_MTases_sf"/>
</dbReference>
<dbReference type="SUPFAM" id="SSF53335">
    <property type="entry name" value="S-adenosyl-L-methionine-dependent methyltransferases"/>
    <property type="match status" value="1"/>
</dbReference>
<dbReference type="Gene3D" id="3.40.50.150">
    <property type="entry name" value="Vaccinia Virus protein VP39"/>
    <property type="match status" value="1"/>
</dbReference>
<dbReference type="CDD" id="cd02440">
    <property type="entry name" value="AdoMet_MTases"/>
    <property type="match status" value="1"/>
</dbReference>
<dbReference type="Pfam" id="PF08241">
    <property type="entry name" value="Methyltransf_11"/>
    <property type="match status" value="1"/>
</dbReference>